<protein>
    <submittedName>
        <fullName evidence="2">Transcriptional regulator, putative</fullName>
    </submittedName>
</protein>
<evidence type="ECO:0000313" key="3">
    <source>
        <dbReference type="Proteomes" id="UP000001930"/>
    </source>
</evidence>
<accession>Q2SZ17</accession>
<proteinExistence type="predicted"/>
<organism evidence="2 3">
    <name type="scientific">Burkholderia thailandensis (strain ATCC 700388 / DSM 13276 / CCUG 48851 / CIP 106301 / E264)</name>
    <dbReference type="NCBI Taxonomy" id="271848"/>
    <lineage>
        <taxon>Bacteria</taxon>
        <taxon>Pseudomonadati</taxon>
        <taxon>Pseudomonadota</taxon>
        <taxon>Betaproteobacteria</taxon>
        <taxon>Burkholderiales</taxon>
        <taxon>Burkholderiaceae</taxon>
        <taxon>Burkholderia</taxon>
        <taxon>pseudomallei group</taxon>
    </lineage>
</organism>
<keyword evidence="3" id="KW-1185">Reference proteome</keyword>
<dbReference type="Proteomes" id="UP000001930">
    <property type="component" value="Chromosome I"/>
</dbReference>
<dbReference type="HOGENOM" id="CLU_3388558_0_0_4"/>
<evidence type="ECO:0000313" key="2">
    <source>
        <dbReference type="EMBL" id="ABC36876.1"/>
    </source>
</evidence>
<dbReference type="EMBL" id="CP000086">
    <property type="protein sequence ID" value="ABC36876.1"/>
    <property type="molecule type" value="Genomic_DNA"/>
</dbReference>
<dbReference type="KEGG" id="bte:BTH_I1285"/>
<gene>
    <name evidence="2" type="ordered locus">BTH_I1285</name>
</gene>
<feature type="compositionally biased region" description="Basic and acidic residues" evidence="1">
    <location>
        <begin position="23"/>
        <end position="32"/>
    </location>
</feature>
<sequence>MQPVAPMMPRTRGGRVLQPEDALVDRLGADDE</sequence>
<dbReference type="AlphaFoldDB" id="Q2SZ17"/>
<feature type="region of interest" description="Disordered" evidence="1">
    <location>
        <begin position="1"/>
        <end position="32"/>
    </location>
</feature>
<name>Q2SZ17_BURTA</name>
<evidence type="ECO:0000256" key="1">
    <source>
        <dbReference type="SAM" id="MobiDB-lite"/>
    </source>
</evidence>
<reference evidence="2 3" key="1">
    <citation type="journal article" date="2005" name="BMC Genomics">
        <title>Bacterial genome adaptation to niches: divergence of the potential virulence genes in three Burkholderia species of different survival strategies.</title>
        <authorList>
            <person name="Kim H.S."/>
            <person name="Schell M.A."/>
            <person name="Yu Y."/>
            <person name="Ulrich R.L."/>
            <person name="Sarria S.H."/>
            <person name="Nierman W.C."/>
            <person name="DeShazer D."/>
        </authorList>
    </citation>
    <scope>NUCLEOTIDE SEQUENCE [LARGE SCALE GENOMIC DNA]</scope>
    <source>
        <strain evidence="3">ATCC 700388 / DSM 13276 / CCUG 48851 / CIP 106301 / E264</strain>
    </source>
</reference>